<dbReference type="InterPro" id="IPR000415">
    <property type="entry name" value="Nitroreductase-like"/>
</dbReference>
<evidence type="ECO:0000256" key="1">
    <source>
        <dbReference type="ARBA" id="ARBA00007118"/>
    </source>
</evidence>
<dbReference type="Gene3D" id="3.40.109.10">
    <property type="entry name" value="NADH Oxidase"/>
    <property type="match status" value="1"/>
</dbReference>
<dbReference type="PANTHER" id="PTHR43673:SF10">
    <property type="entry name" value="NADH DEHYDROGENASE_NAD(P)H NITROREDUCTASE XCC3605-RELATED"/>
    <property type="match status" value="1"/>
</dbReference>
<feature type="domain" description="Nitroreductase" evidence="3">
    <location>
        <begin position="8"/>
        <end position="158"/>
    </location>
</feature>
<sequence length="180" mass="19900">MAELTEIIKARRSIRKYEEKDVSAEALNQILEAVQWAPSWTNCQCWDIVVVRDPETRKKLQETVLPKNPGAKAVGAAPVVLALCGRQGVSGYYNNQVSTKFGDWYMFDLGLATQNLCLTAHSLGLGTVIVGLIDHDAAKALLNVPDTHELVALIPLGYPAKISKAPKRKEISEFAHEERF</sequence>
<dbReference type="Pfam" id="PF00881">
    <property type="entry name" value="Nitroreductase"/>
    <property type="match status" value="1"/>
</dbReference>
<proteinExistence type="inferred from homology"/>
<dbReference type="RefSeq" id="WP_124331002.1">
    <property type="nucleotide sequence ID" value="NZ_BEXT01000001.1"/>
</dbReference>
<dbReference type="AlphaFoldDB" id="A0A401G426"/>
<dbReference type="GO" id="GO:0016491">
    <property type="term" value="F:oxidoreductase activity"/>
    <property type="evidence" value="ECO:0007669"/>
    <property type="project" value="UniProtKB-KW"/>
</dbReference>
<protein>
    <submittedName>
        <fullName evidence="4">Nitroreductase</fullName>
    </submittedName>
</protein>
<evidence type="ECO:0000259" key="3">
    <source>
        <dbReference type="Pfam" id="PF00881"/>
    </source>
</evidence>
<dbReference type="PANTHER" id="PTHR43673">
    <property type="entry name" value="NAD(P)H NITROREDUCTASE YDGI-RELATED"/>
    <property type="match status" value="1"/>
</dbReference>
<gene>
    <name evidence="4" type="ORF">DENIS_4992</name>
</gene>
<accession>A0A401G426</accession>
<evidence type="ECO:0000313" key="5">
    <source>
        <dbReference type="Proteomes" id="UP000288096"/>
    </source>
</evidence>
<comment type="similarity">
    <text evidence="1">Belongs to the nitroreductase family.</text>
</comment>
<reference evidence="5" key="1">
    <citation type="submission" date="2017-11" db="EMBL/GenBank/DDBJ databases">
        <authorList>
            <person name="Watanabe M."/>
            <person name="Kojima H."/>
        </authorList>
    </citation>
    <scope>NUCLEOTIDE SEQUENCE [LARGE SCALE GENOMIC DNA]</scope>
    <source>
        <strain evidence="5">Tokyo 01</strain>
    </source>
</reference>
<dbReference type="OrthoDB" id="9798230at2"/>
<dbReference type="InterPro" id="IPR029479">
    <property type="entry name" value="Nitroreductase"/>
</dbReference>
<dbReference type="EMBL" id="BEXT01000001">
    <property type="protein sequence ID" value="GBC63992.1"/>
    <property type="molecule type" value="Genomic_DNA"/>
</dbReference>
<evidence type="ECO:0000256" key="2">
    <source>
        <dbReference type="ARBA" id="ARBA00023002"/>
    </source>
</evidence>
<evidence type="ECO:0000313" key="4">
    <source>
        <dbReference type="EMBL" id="GBC63992.1"/>
    </source>
</evidence>
<keyword evidence="2" id="KW-0560">Oxidoreductase</keyword>
<organism evidence="4 5">
    <name type="scientific">Desulfonema ishimotonii</name>
    <dbReference type="NCBI Taxonomy" id="45657"/>
    <lineage>
        <taxon>Bacteria</taxon>
        <taxon>Pseudomonadati</taxon>
        <taxon>Thermodesulfobacteriota</taxon>
        <taxon>Desulfobacteria</taxon>
        <taxon>Desulfobacterales</taxon>
        <taxon>Desulfococcaceae</taxon>
        <taxon>Desulfonema</taxon>
    </lineage>
</organism>
<reference evidence="5" key="2">
    <citation type="submission" date="2019-01" db="EMBL/GenBank/DDBJ databases">
        <title>Genome sequence of Desulfonema ishimotonii strain Tokyo 01.</title>
        <authorList>
            <person name="Fukui M."/>
        </authorList>
    </citation>
    <scope>NUCLEOTIDE SEQUENCE [LARGE SCALE GENOMIC DNA]</scope>
    <source>
        <strain evidence="5">Tokyo 01</strain>
    </source>
</reference>
<name>A0A401G426_9BACT</name>
<comment type="caution">
    <text evidence="4">The sequence shown here is derived from an EMBL/GenBank/DDBJ whole genome shotgun (WGS) entry which is preliminary data.</text>
</comment>
<dbReference type="Proteomes" id="UP000288096">
    <property type="component" value="Unassembled WGS sequence"/>
</dbReference>
<keyword evidence="5" id="KW-1185">Reference proteome</keyword>
<dbReference type="SUPFAM" id="SSF55469">
    <property type="entry name" value="FMN-dependent nitroreductase-like"/>
    <property type="match status" value="1"/>
</dbReference>